<dbReference type="Proteomes" id="UP000034471">
    <property type="component" value="Unassembled WGS sequence"/>
</dbReference>
<comment type="caution">
    <text evidence="3">The sequence shown here is derived from an EMBL/GenBank/DDBJ whole genome shotgun (WGS) entry which is preliminary data.</text>
</comment>
<evidence type="ECO:0000259" key="2">
    <source>
        <dbReference type="Pfam" id="PF13439"/>
    </source>
</evidence>
<dbReference type="PANTHER" id="PTHR45947:SF3">
    <property type="entry name" value="SULFOQUINOVOSYL TRANSFERASE SQD2"/>
    <property type="match status" value="1"/>
</dbReference>
<dbReference type="Pfam" id="PF00534">
    <property type="entry name" value="Glycos_transf_1"/>
    <property type="match status" value="1"/>
</dbReference>
<keyword evidence="3" id="KW-0808">Transferase</keyword>
<organism evidence="3 4">
    <name type="scientific">Candidatus Roizmanbacteria bacterium GW2011_GWA2_37_7</name>
    <dbReference type="NCBI Taxonomy" id="1618481"/>
    <lineage>
        <taxon>Bacteria</taxon>
        <taxon>Candidatus Roizmaniibacteriota</taxon>
    </lineage>
</organism>
<dbReference type="Pfam" id="PF13439">
    <property type="entry name" value="Glyco_transf_4"/>
    <property type="match status" value="1"/>
</dbReference>
<dbReference type="EMBL" id="LBTJ01000017">
    <property type="protein sequence ID" value="KKQ38149.1"/>
    <property type="molecule type" value="Genomic_DNA"/>
</dbReference>
<dbReference type="SUPFAM" id="SSF53756">
    <property type="entry name" value="UDP-Glycosyltransferase/glycogen phosphorylase"/>
    <property type="match status" value="1"/>
</dbReference>
<gene>
    <name evidence="3" type="ORF">US54_C0017G0015</name>
</gene>
<name>A0A0G0JMT8_9BACT</name>
<reference evidence="3 4" key="1">
    <citation type="journal article" date="2015" name="Nature">
        <title>rRNA introns, odd ribosomes, and small enigmatic genomes across a large radiation of phyla.</title>
        <authorList>
            <person name="Brown C.T."/>
            <person name="Hug L.A."/>
            <person name="Thomas B.C."/>
            <person name="Sharon I."/>
            <person name="Castelle C.J."/>
            <person name="Singh A."/>
            <person name="Wilkins M.J."/>
            <person name="Williams K.H."/>
            <person name="Banfield J.F."/>
        </authorList>
    </citation>
    <scope>NUCLEOTIDE SEQUENCE [LARGE SCALE GENOMIC DNA]</scope>
</reference>
<evidence type="ECO:0000259" key="1">
    <source>
        <dbReference type="Pfam" id="PF00534"/>
    </source>
</evidence>
<dbReference type="InterPro" id="IPR001296">
    <property type="entry name" value="Glyco_trans_1"/>
</dbReference>
<dbReference type="STRING" id="1618481.US54_C0017G0015"/>
<evidence type="ECO:0000313" key="3">
    <source>
        <dbReference type="EMBL" id="KKQ38149.1"/>
    </source>
</evidence>
<feature type="domain" description="Glycosyl transferase family 1" evidence="1">
    <location>
        <begin position="248"/>
        <end position="394"/>
    </location>
</feature>
<protein>
    <submittedName>
        <fullName evidence="3">Glycosyl transferase group 1</fullName>
    </submittedName>
</protein>
<dbReference type="Gene3D" id="3.40.50.2000">
    <property type="entry name" value="Glycogen Phosphorylase B"/>
    <property type="match status" value="2"/>
</dbReference>
<dbReference type="GO" id="GO:0016757">
    <property type="term" value="F:glycosyltransferase activity"/>
    <property type="evidence" value="ECO:0007669"/>
    <property type="project" value="InterPro"/>
</dbReference>
<dbReference type="PATRIC" id="fig|1618481.3.peg.466"/>
<evidence type="ECO:0000313" key="4">
    <source>
        <dbReference type="Proteomes" id="UP000034471"/>
    </source>
</evidence>
<sequence>MKRRRNREKLGDSFNYAENNGLNKSHIHQKELFNDINRVQYNTSMSGKIALVHDHIQEFGGAERVLVALHKIFPDAPVYTAFYNVDALGIHAKHFQAWNIVTSWADRVPFFNILYSPLRFLAPKIWGSFDLSAYDIVISSSGWYMCKGVVTQTKTTHICYLHHPPRYLYGYETAVEWQKYWPVKIYAHIVNHFLRMWDFQSSQRVNYFIANSQETKKRIQKFYRRDAEVIYPPVDIPIKLKSYQLQAKSYYVTTSRLAKAKHIDILIQAANKIKFNLKIIGSGRDEEYLKSIAGPTVKFLSHIPDEKFEKVYIHAKAFLFAAVDEEFGIAPIEAMAFGLPVIAYASGGLRETVQNGKNGFLYDKLNDHALTQSIKKLEKLSKEKYEHMRKEARKSAEKYSFSVFQQKILMFIDQHTKKL</sequence>
<dbReference type="AlphaFoldDB" id="A0A0G0JMT8"/>
<proteinExistence type="predicted"/>
<feature type="domain" description="Glycosyltransferase subfamily 4-like N-terminal" evidence="2">
    <location>
        <begin position="60"/>
        <end position="236"/>
    </location>
</feature>
<dbReference type="InterPro" id="IPR028098">
    <property type="entry name" value="Glyco_trans_4-like_N"/>
</dbReference>
<dbReference type="PANTHER" id="PTHR45947">
    <property type="entry name" value="SULFOQUINOVOSYL TRANSFERASE SQD2"/>
    <property type="match status" value="1"/>
</dbReference>
<accession>A0A0G0JMT8</accession>
<dbReference type="InterPro" id="IPR050194">
    <property type="entry name" value="Glycosyltransferase_grp1"/>
</dbReference>